<comment type="similarity">
    <text evidence="1 7">Belongs to the DeoC/FbaB aldolase family. DeoC type 1 subfamily.</text>
</comment>
<evidence type="ECO:0000256" key="6">
    <source>
        <dbReference type="ARBA" id="ARBA00056337"/>
    </source>
</evidence>
<keyword evidence="4 7" id="KW-0704">Schiff base</keyword>
<gene>
    <name evidence="7" type="primary">deoC</name>
    <name evidence="8" type="ORF">BFP71_07215</name>
</gene>
<feature type="active site" description="Schiff-base intermediate with acetaldehyde" evidence="7">
    <location>
        <position position="152"/>
    </location>
</feature>
<evidence type="ECO:0000256" key="1">
    <source>
        <dbReference type="ARBA" id="ARBA00010936"/>
    </source>
</evidence>
<comment type="subcellular location">
    <subcellularLocation>
        <location evidence="7">Cytoplasm</location>
    </subcellularLocation>
</comment>
<evidence type="ECO:0000256" key="4">
    <source>
        <dbReference type="ARBA" id="ARBA00023270"/>
    </source>
</evidence>
<dbReference type="PANTHER" id="PTHR10889">
    <property type="entry name" value="DEOXYRIBOSE-PHOSPHATE ALDOLASE"/>
    <property type="match status" value="1"/>
</dbReference>
<evidence type="ECO:0000256" key="7">
    <source>
        <dbReference type="HAMAP-Rule" id="MF_00114"/>
    </source>
</evidence>
<keyword evidence="3 7" id="KW-0456">Lyase</keyword>
<dbReference type="GO" id="GO:0009264">
    <property type="term" value="P:deoxyribonucleotide catabolic process"/>
    <property type="evidence" value="ECO:0007669"/>
    <property type="project" value="UniProtKB-UniRule"/>
</dbReference>
<dbReference type="RefSeq" id="WP_069834815.1">
    <property type="nucleotide sequence ID" value="NZ_MDGQ01000004.1"/>
</dbReference>
<dbReference type="SUPFAM" id="SSF51569">
    <property type="entry name" value="Aldolase"/>
    <property type="match status" value="1"/>
</dbReference>
<dbReference type="AlphaFoldDB" id="A0A1E5T3P9"/>
<dbReference type="STRING" id="1563681.BFP71_07215"/>
<dbReference type="Gene3D" id="3.20.20.70">
    <property type="entry name" value="Aldolase class I"/>
    <property type="match status" value="1"/>
</dbReference>
<keyword evidence="2 7" id="KW-0963">Cytoplasm</keyword>
<protein>
    <recommendedName>
        <fullName evidence="7">Deoxyribose-phosphate aldolase</fullName>
        <shortName evidence="7">DERA</shortName>
        <ecNumber evidence="7">4.1.2.4</ecNumber>
    </recommendedName>
    <alternativeName>
        <fullName evidence="7">2-deoxy-D-ribose 5-phosphate aldolase</fullName>
    </alternativeName>
    <alternativeName>
        <fullName evidence="7">Phosphodeoxyriboaldolase</fullName>
        <shortName evidence="7">Deoxyriboaldolase</shortName>
    </alternativeName>
</protein>
<dbReference type="GO" id="GO:0005737">
    <property type="term" value="C:cytoplasm"/>
    <property type="evidence" value="ECO:0007669"/>
    <property type="project" value="UniProtKB-SubCell"/>
</dbReference>
<dbReference type="NCBIfam" id="TIGR00126">
    <property type="entry name" value="deoC"/>
    <property type="match status" value="1"/>
</dbReference>
<evidence type="ECO:0000256" key="3">
    <source>
        <dbReference type="ARBA" id="ARBA00023239"/>
    </source>
</evidence>
<dbReference type="GO" id="GO:0004139">
    <property type="term" value="F:deoxyribose-phosphate aldolase activity"/>
    <property type="evidence" value="ECO:0007669"/>
    <property type="project" value="UniProtKB-UniRule"/>
</dbReference>
<dbReference type="PIRSF" id="PIRSF001357">
    <property type="entry name" value="DeoC"/>
    <property type="match status" value="1"/>
</dbReference>
<accession>A0A1E5T3P9</accession>
<dbReference type="InterPro" id="IPR011343">
    <property type="entry name" value="DeoC"/>
</dbReference>
<evidence type="ECO:0000313" key="9">
    <source>
        <dbReference type="Proteomes" id="UP000095552"/>
    </source>
</evidence>
<dbReference type="InterPro" id="IPR028581">
    <property type="entry name" value="DeoC_typeI"/>
</dbReference>
<organism evidence="8 9">
    <name type="scientific">Roseivirga misakiensis</name>
    <dbReference type="NCBI Taxonomy" id="1563681"/>
    <lineage>
        <taxon>Bacteria</taxon>
        <taxon>Pseudomonadati</taxon>
        <taxon>Bacteroidota</taxon>
        <taxon>Cytophagia</taxon>
        <taxon>Cytophagales</taxon>
        <taxon>Roseivirgaceae</taxon>
        <taxon>Roseivirga</taxon>
    </lineage>
</organism>
<dbReference type="Pfam" id="PF01791">
    <property type="entry name" value="DeoC"/>
    <property type="match status" value="1"/>
</dbReference>
<proteinExistence type="inferred from homology"/>
<feature type="active site" description="Proton donor/acceptor" evidence="7">
    <location>
        <position position="181"/>
    </location>
</feature>
<dbReference type="UniPathway" id="UPA00002">
    <property type="reaction ID" value="UER00468"/>
</dbReference>
<comment type="pathway">
    <text evidence="7">Carbohydrate degradation; 2-deoxy-D-ribose 1-phosphate degradation; D-glyceraldehyde 3-phosphate and acetaldehyde from 2-deoxy-alpha-D-ribose 1-phosphate: step 2/2.</text>
</comment>
<dbReference type="HAMAP" id="MF_00114">
    <property type="entry name" value="DeoC_type1"/>
    <property type="match status" value="1"/>
</dbReference>
<evidence type="ECO:0000256" key="2">
    <source>
        <dbReference type="ARBA" id="ARBA00022490"/>
    </source>
</evidence>
<comment type="catalytic activity">
    <reaction evidence="5 7">
        <text>2-deoxy-D-ribose 5-phosphate = D-glyceraldehyde 3-phosphate + acetaldehyde</text>
        <dbReference type="Rhea" id="RHEA:12821"/>
        <dbReference type="ChEBI" id="CHEBI:15343"/>
        <dbReference type="ChEBI" id="CHEBI:59776"/>
        <dbReference type="ChEBI" id="CHEBI:62877"/>
        <dbReference type="EC" id="4.1.2.4"/>
    </reaction>
</comment>
<dbReference type="Proteomes" id="UP000095552">
    <property type="component" value="Unassembled WGS sequence"/>
</dbReference>
<dbReference type="InterPro" id="IPR013785">
    <property type="entry name" value="Aldolase_TIM"/>
</dbReference>
<keyword evidence="9" id="KW-1185">Reference proteome</keyword>
<dbReference type="InterPro" id="IPR002915">
    <property type="entry name" value="DeoC/FbaB/LacD_aldolase"/>
</dbReference>
<name>A0A1E5T3P9_9BACT</name>
<sequence>MEINRYIEHTNLKPTITDKEVDNLVQEAISNEFVGVCLPPFWVKRAARELAPTDIQLVTVIGFPLGYQMTESKLLEIDKAINNGANELDIVMNISAFKAGMPWAKIELAKCAQLIHEAGCMMKVIIETSYLSDNEVISATQLCAQAGADFVKTSTGFSTHGATAHHVSLMRKNAPSNVGVKASGGIRDLVSAKEMIAAGADRLGTSSGLEIMKALNS</sequence>
<dbReference type="CDD" id="cd00959">
    <property type="entry name" value="DeoC"/>
    <property type="match status" value="1"/>
</dbReference>
<dbReference type="GO" id="GO:0016052">
    <property type="term" value="P:carbohydrate catabolic process"/>
    <property type="evidence" value="ECO:0007669"/>
    <property type="project" value="TreeGrafter"/>
</dbReference>
<comment type="caution">
    <text evidence="8">The sequence shown here is derived from an EMBL/GenBank/DDBJ whole genome shotgun (WGS) entry which is preliminary data.</text>
</comment>
<comment type="function">
    <text evidence="6 7">Catalyzes a reversible aldol reaction between acetaldehyde and D-glyceraldehyde 3-phosphate to generate 2-deoxy-D-ribose 5-phosphate.</text>
</comment>
<evidence type="ECO:0000313" key="8">
    <source>
        <dbReference type="EMBL" id="OEK05897.1"/>
    </source>
</evidence>
<dbReference type="EMBL" id="MDGQ01000004">
    <property type="protein sequence ID" value="OEK05897.1"/>
    <property type="molecule type" value="Genomic_DNA"/>
</dbReference>
<dbReference type="OrthoDB" id="9778711at2"/>
<dbReference type="FunFam" id="3.20.20.70:FF:000044">
    <property type="entry name" value="Deoxyribose-phosphate aldolase"/>
    <property type="match status" value="1"/>
</dbReference>
<feature type="active site" description="Proton donor/acceptor" evidence="7">
    <location>
        <position position="89"/>
    </location>
</feature>
<evidence type="ECO:0000256" key="5">
    <source>
        <dbReference type="ARBA" id="ARBA00048791"/>
    </source>
</evidence>
<dbReference type="PANTHER" id="PTHR10889:SF1">
    <property type="entry name" value="DEOXYRIBOSE-PHOSPHATE ALDOLASE"/>
    <property type="match status" value="1"/>
</dbReference>
<dbReference type="GO" id="GO:0006018">
    <property type="term" value="P:2-deoxyribose 1-phosphate catabolic process"/>
    <property type="evidence" value="ECO:0007669"/>
    <property type="project" value="UniProtKB-UniRule"/>
</dbReference>
<reference evidence="8 9" key="1">
    <citation type="submission" date="2016-08" db="EMBL/GenBank/DDBJ databases">
        <title>Draft genome of Fabibacter sp. strain SK-8.</title>
        <authorList>
            <person name="Wong S.-K."/>
            <person name="Hamasaki K."/>
            <person name="Yoshizawa S."/>
        </authorList>
    </citation>
    <scope>NUCLEOTIDE SEQUENCE [LARGE SCALE GENOMIC DNA]</scope>
    <source>
        <strain evidence="8 9">SK-8</strain>
    </source>
</reference>
<dbReference type="SMART" id="SM01133">
    <property type="entry name" value="DeoC"/>
    <property type="match status" value="1"/>
</dbReference>
<dbReference type="EC" id="4.1.2.4" evidence="7"/>